<accession>A0A1Q5PEV9</accession>
<proteinExistence type="predicted"/>
<dbReference type="GO" id="GO:0015969">
    <property type="term" value="P:guanosine tetraphosphate metabolic process"/>
    <property type="evidence" value="ECO:0007669"/>
    <property type="project" value="InterPro"/>
</dbReference>
<comment type="caution">
    <text evidence="2">The sequence shown here is derived from an EMBL/GenBank/DDBJ whole genome shotgun (WGS) entry which is preliminary data.</text>
</comment>
<dbReference type="EMBL" id="LVWA01000004">
    <property type="protein sequence ID" value="OKL40691.1"/>
    <property type="molecule type" value="Genomic_DNA"/>
</dbReference>
<protein>
    <recommendedName>
        <fullName evidence="1">RelA/SpoT domain-containing protein</fullName>
    </recommendedName>
</protein>
<dbReference type="SMART" id="SM00954">
    <property type="entry name" value="RelA_SpoT"/>
    <property type="match status" value="1"/>
</dbReference>
<name>A0A1Q5PEV9_9BACT</name>
<dbReference type="AlphaFoldDB" id="A0A1Q5PEV9"/>
<reference evidence="2 3" key="1">
    <citation type="submission" date="2016-03" db="EMBL/GenBank/DDBJ databases">
        <title>Genome sequence of Pontibacter sp. nov., of the family cytophagaceae, isolated from marine sediment of the Yellow Sea, China.</title>
        <authorList>
            <person name="Zhang G."/>
            <person name="Zhang R."/>
        </authorList>
    </citation>
    <scope>NUCLEOTIDE SEQUENCE [LARGE SCALE GENOMIC DNA]</scope>
    <source>
        <strain evidence="2 3">S10-8</strain>
    </source>
</reference>
<organism evidence="2 3">
    <name type="scientific">Pontibacter flavimaris</name>
    <dbReference type="NCBI Taxonomy" id="1797110"/>
    <lineage>
        <taxon>Bacteria</taxon>
        <taxon>Pseudomonadati</taxon>
        <taxon>Bacteroidota</taxon>
        <taxon>Cytophagia</taxon>
        <taxon>Cytophagales</taxon>
        <taxon>Hymenobacteraceae</taxon>
        <taxon>Pontibacter</taxon>
    </lineage>
</organism>
<sequence length="288" mass="33396">MRPSDHKAKATVPFILSILDVREAELRAQGLEARELAAIYNDYTSRLSELEDLAILVSSALRRHKDVHAVRYRVKEPLHLLKKILRKKQEYPDRHLTSANYLEFINDLAGLRILHLYKSACHDIGNYIQQAWELKREPYAYVQDENNIEARQFYADKYRVLVNGRGYKAQHYILKVKPARQLYFVEVQVKTLLEESWSEIDHCVRYPDRTPNELLHRLLGLLNRFTSTADEVATQIQALSDALQRYNQGPAAGPQVTVAQLRSHIDRLPVDEQEKQYLYTCLAKLTGG</sequence>
<evidence type="ECO:0000259" key="1">
    <source>
        <dbReference type="SMART" id="SM00954"/>
    </source>
</evidence>
<dbReference type="Gene3D" id="3.30.460.10">
    <property type="entry name" value="Beta Polymerase, domain 2"/>
    <property type="match status" value="1"/>
</dbReference>
<dbReference type="InterPro" id="IPR007685">
    <property type="entry name" value="RelA_SpoT"/>
</dbReference>
<dbReference type="InterPro" id="IPR043519">
    <property type="entry name" value="NT_sf"/>
</dbReference>
<evidence type="ECO:0000313" key="2">
    <source>
        <dbReference type="EMBL" id="OKL40691.1"/>
    </source>
</evidence>
<dbReference type="PANTHER" id="PTHR41773">
    <property type="entry name" value="GTP PYROPHOSPHATASE-RELATED"/>
    <property type="match status" value="1"/>
</dbReference>
<dbReference type="CDD" id="cd05399">
    <property type="entry name" value="NT_Rel-Spo_like"/>
    <property type="match status" value="1"/>
</dbReference>
<dbReference type="STRING" id="1797110.A3841_12600"/>
<dbReference type="OrthoDB" id="9801824at2"/>
<dbReference type="RefSeq" id="WP_073851314.1">
    <property type="nucleotide sequence ID" value="NZ_LVWA01000004.1"/>
</dbReference>
<dbReference type="PANTHER" id="PTHR41773:SF1">
    <property type="entry name" value="RELA_SPOT DOMAIN-CONTAINING PROTEIN"/>
    <property type="match status" value="1"/>
</dbReference>
<gene>
    <name evidence="2" type="ORF">A3841_12600</name>
</gene>
<keyword evidence="3" id="KW-1185">Reference proteome</keyword>
<dbReference type="SUPFAM" id="SSF81301">
    <property type="entry name" value="Nucleotidyltransferase"/>
    <property type="match status" value="1"/>
</dbReference>
<feature type="domain" description="RelA/SpoT" evidence="1">
    <location>
        <begin position="72"/>
        <end position="212"/>
    </location>
</feature>
<dbReference type="Proteomes" id="UP000186551">
    <property type="component" value="Unassembled WGS sequence"/>
</dbReference>
<dbReference type="Pfam" id="PF04607">
    <property type="entry name" value="RelA_SpoT"/>
    <property type="match status" value="1"/>
</dbReference>
<evidence type="ECO:0000313" key="3">
    <source>
        <dbReference type="Proteomes" id="UP000186551"/>
    </source>
</evidence>